<reference evidence="3 4" key="1">
    <citation type="submission" date="2019-08" db="EMBL/GenBank/DDBJ databases">
        <title>Parahaliea maris sp. nov., isolated from the surface seawater.</title>
        <authorList>
            <person name="Liu Y."/>
        </authorList>
    </citation>
    <scope>NUCLEOTIDE SEQUENCE [LARGE SCALE GENOMIC DNA]</scope>
    <source>
        <strain evidence="3 4">HSLHS9</strain>
    </source>
</reference>
<dbReference type="Proteomes" id="UP000321039">
    <property type="component" value="Unassembled WGS sequence"/>
</dbReference>
<sequence length="174" mass="19134">MKFKFHLAPVMSAVVAVSAAAVDLQTVEEAGNKIYPDASLSPADFTIPSTDFAQLKREFDVPAFRPNVKAWRTQEGDWLFLDQVYGLADIVSYMVGINQAGEIVGLEILTCAEGFCDNLFTVEWRAQLSEARVGKWRPRDRVPIISGSTMSTTHVADGVKKMLAIHAAYLPGQN</sequence>
<dbReference type="EMBL" id="VRZA01000005">
    <property type="protein sequence ID" value="TXS91971.1"/>
    <property type="molecule type" value="Genomic_DNA"/>
</dbReference>
<dbReference type="RefSeq" id="WP_148069210.1">
    <property type="nucleotide sequence ID" value="NZ_VRZA01000005.1"/>
</dbReference>
<comment type="caution">
    <text evidence="3">The sequence shown here is derived from an EMBL/GenBank/DDBJ whole genome shotgun (WGS) entry which is preliminary data.</text>
</comment>
<dbReference type="Pfam" id="PF04205">
    <property type="entry name" value="FMN_bind"/>
    <property type="match status" value="1"/>
</dbReference>
<gene>
    <name evidence="3" type="ORF">FV139_14695</name>
</gene>
<dbReference type="InterPro" id="IPR007329">
    <property type="entry name" value="FMN-bd"/>
</dbReference>
<organism evidence="3 4">
    <name type="scientific">Parahaliea maris</name>
    <dbReference type="NCBI Taxonomy" id="2716870"/>
    <lineage>
        <taxon>Bacteria</taxon>
        <taxon>Pseudomonadati</taxon>
        <taxon>Pseudomonadota</taxon>
        <taxon>Gammaproteobacteria</taxon>
        <taxon>Cellvibrionales</taxon>
        <taxon>Halieaceae</taxon>
        <taxon>Parahaliea</taxon>
    </lineage>
</organism>
<keyword evidence="4" id="KW-1185">Reference proteome</keyword>
<feature type="signal peptide" evidence="1">
    <location>
        <begin position="1"/>
        <end position="21"/>
    </location>
</feature>
<name>A0A5C8ZXM2_9GAMM</name>
<evidence type="ECO:0000313" key="4">
    <source>
        <dbReference type="Proteomes" id="UP000321039"/>
    </source>
</evidence>
<proteinExistence type="predicted"/>
<dbReference type="AlphaFoldDB" id="A0A5C8ZXM2"/>
<protein>
    <submittedName>
        <fullName evidence="3">FMN-binding protein</fullName>
    </submittedName>
</protein>
<accession>A0A5C8ZXM2</accession>
<evidence type="ECO:0000256" key="1">
    <source>
        <dbReference type="SAM" id="SignalP"/>
    </source>
</evidence>
<feature type="domain" description="FMN-binding" evidence="2">
    <location>
        <begin position="86"/>
        <end position="163"/>
    </location>
</feature>
<evidence type="ECO:0000259" key="2">
    <source>
        <dbReference type="Pfam" id="PF04205"/>
    </source>
</evidence>
<keyword evidence="1" id="KW-0732">Signal</keyword>
<feature type="chain" id="PRO_5022890226" evidence="1">
    <location>
        <begin position="22"/>
        <end position="174"/>
    </location>
</feature>
<dbReference type="GO" id="GO:0010181">
    <property type="term" value="F:FMN binding"/>
    <property type="evidence" value="ECO:0007669"/>
    <property type="project" value="InterPro"/>
</dbReference>
<dbReference type="GO" id="GO:0016020">
    <property type="term" value="C:membrane"/>
    <property type="evidence" value="ECO:0007669"/>
    <property type="project" value="InterPro"/>
</dbReference>
<evidence type="ECO:0000313" key="3">
    <source>
        <dbReference type="EMBL" id="TXS91971.1"/>
    </source>
</evidence>